<dbReference type="Pfam" id="PF00270">
    <property type="entry name" value="DEAD"/>
    <property type="match status" value="2"/>
</dbReference>
<evidence type="ECO:0000256" key="13">
    <source>
        <dbReference type="SAM" id="MobiDB-lite"/>
    </source>
</evidence>
<dbReference type="EC" id="3.6.4.13" evidence="12"/>
<feature type="domain" description="DEAD-box RNA helicase Q" evidence="17">
    <location>
        <begin position="212"/>
        <end position="240"/>
    </location>
</feature>
<evidence type="ECO:0000256" key="5">
    <source>
        <dbReference type="ARBA" id="ARBA00022806"/>
    </source>
</evidence>
<dbReference type="GO" id="GO:0003723">
    <property type="term" value="F:RNA binding"/>
    <property type="evidence" value="ECO:0007669"/>
    <property type="project" value="UniProtKB-UniRule"/>
</dbReference>
<dbReference type="CDD" id="cd18787">
    <property type="entry name" value="SF2_C_DEAD"/>
    <property type="match status" value="1"/>
</dbReference>
<keyword evidence="8 12" id="KW-0694">RNA-binding</keyword>
<name>A0A8J9U4N0_9NEOP</name>
<dbReference type="InterPro" id="IPR013320">
    <property type="entry name" value="ConA-like_dom_sf"/>
</dbReference>
<feature type="short sequence motif" description="Q motif" evidence="11">
    <location>
        <begin position="212"/>
        <end position="240"/>
    </location>
</feature>
<dbReference type="GO" id="GO:0003724">
    <property type="term" value="F:RNA helicase activity"/>
    <property type="evidence" value="ECO:0007669"/>
    <property type="project" value="UniProtKB-EC"/>
</dbReference>
<feature type="domain" description="Helicase ATP-binding" evidence="15">
    <location>
        <begin position="490"/>
        <end position="634"/>
    </location>
</feature>
<evidence type="ECO:0000256" key="8">
    <source>
        <dbReference type="ARBA" id="ARBA00022884"/>
    </source>
</evidence>
<keyword evidence="19" id="KW-1185">Reference proteome</keyword>
<reference evidence="18" key="1">
    <citation type="submission" date="2021-12" db="EMBL/GenBank/DDBJ databases">
        <authorList>
            <person name="Martin H S."/>
        </authorList>
    </citation>
    <scope>NUCLEOTIDE SEQUENCE</scope>
</reference>
<dbReference type="PROSITE" id="PS51195">
    <property type="entry name" value="Q_MOTIF"/>
    <property type="match status" value="1"/>
</dbReference>
<proteinExistence type="inferred from homology"/>
<comment type="function">
    <text evidence="10">Acts as an ATP-dependent RNA helicase, able to unwind both RNA-RNA and RNA-DNA duplexes. Possesses 5' single-stranded RNA overhang nuclease activity.</text>
</comment>
<evidence type="ECO:0000256" key="2">
    <source>
        <dbReference type="ARBA" id="ARBA00022722"/>
    </source>
</evidence>
<comment type="similarity">
    <text evidence="1">Belongs to the DEAD box helicase family. DDX1 subfamily.</text>
</comment>
<dbReference type="InterPro" id="IPR014001">
    <property type="entry name" value="Helicase_ATP-bd"/>
</dbReference>
<dbReference type="CDD" id="cd17938">
    <property type="entry name" value="DEADc_DDX1"/>
    <property type="match status" value="1"/>
</dbReference>
<feature type="domain" description="Helicase C-terminal" evidence="16">
    <location>
        <begin position="689"/>
        <end position="883"/>
    </location>
</feature>
<dbReference type="InterPro" id="IPR043136">
    <property type="entry name" value="B30.2/SPRY_sf"/>
</dbReference>
<gene>
    <name evidence="18" type="ORF">BINO364_LOCUS890</name>
</gene>
<feature type="non-terminal residue" evidence="18">
    <location>
        <position position="938"/>
    </location>
</feature>
<dbReference type="SUPFAM" id="SSF49899">
    <property type="entry name" value="Concanavalin A-like lectins/glucanases"/>
    <property type="match status" value="1"/>
</dbReference>
<dbReference type="FunFam" id="2.60.120.920:FF:000076">
    <property type="entry name" value="ATP-dependent RNA helicase DDX1"/>
    <property type="match status" value="1"/>
</dbReference>
<evidence type="ECO:0000259" key="15">
    <source>
        <dbReference type="PROSITE" id="PS51192"/>
    </source>
</evidence>
<dbReference type="SMART" id="SM00449">
    <property type="entry name" value="SPRY"/>
    <property type="match status" value="1"/>
</dbReference>
<dbReference type="Pfam" id="PF00271">
    <property type="entry name" value="Helicase_C"/>
    <property type="match status" value="1"/>
</dbReference>
<evidence type="ECO:0000256" key="11">
    <source>
        <dbReference type="PROSITE-ProRule" id="PRU00552"/>
    </source>
</evidence>
<evidence type="ECO:0000256" key="3">
    <source>
        <dbReference type="ARBA" id="ARBA00022741"/>
    </source>
</evidence>
<accession>A0A8J9U4N0</accession>
<feature type="region of interest" description="Disordered" evidence="13">
    <location>
        <begin position="1"/>
        <end position="21"/>
    </location>
</feature>
<dbReference type="GO" id="GO:0005524">
    <property type="term" value="F:ATP binding"/>
    <property type="evidence" value="ECO:0007669"/>
    <property type="project" value="UniProtKB-UniRule"/>
</dbReference>
<dbReference type="PROSITE" id="PS51194">
    <property type="entry name" value="HELICASE_CTER"/>
    <property type="match status" value="1"/>
</dbReference>
<organism evidence="18 19">
    <name type="scientific">Brenthis ino</name>
    <name type="common">lesser marbled fritillary</name>
    <dbReference type="NCBI Taxonomy" id="405034"/>
    <lineage>
        <taxon>Eukaryota</taxon>
        <taxon>Metazoa</taxon>
        <taxon>Ecdysozoa</taxon>
        <taxon>Arthropoda</taxon>
        <taxon>Hexapoda</taxon>
        <taxon>Insecta</taxon>
        <taxon>Pterygota</taxon>
        <taxon>Neoptera</taxon>
        <taxon>Endopterygota</taxon>
        <taxon>Lepidoptera</taxon>
        <taxon>Glossata</taxon>
        <taxon>Ditrysia</taxon>
        <taxon>Papilionoidea</taxon>
        <taxon>Nymphalidae</taxon>
        <taxon>Heliconiinae</taxon>
        <taxon>Argynnini</taxon>
        <taxon>Brenthis</taxon>
    </lineage>
</organism>
<keyword evidence="5 12" id="KW-0347">Helicase</keyword>
<dbReference type="Pfam" id="PF00622">
    <property type="entry name" value="SPRY"/>
    <property type="match status" value="1"/>
</dbReference>
<dbReference type="CDD" id="cd12873">
    <property type="entry name" value="SPRY_DDX1"/>
    <property type="match status" value="1"/>
</dbReference>
<dbReference type="InterPro" id="IPR027417">
    <property type="entry name" value="P-loop_NTPase"/>
</dbReference>
<evidence type="ECO:0000256" key="10">
    <source>
        <dbReference type="ARBA" id="ARBA00058016"/>
    </source>
</evidence>
<dbReference type="SUPFAM" id="SSF52540">
    <property type="entry name" value="P-loop containing nucleoside triphosphate hydrolases"/>
    <property type="match status" value="2"/>
</dbReference>
<dbReference type="GO" id="GO:0004527">
    <property type="term" value="F:exonuclease activity"/>
    <property type="evidence" value="ECO:0007669"/>
    <property type="project" value="UniProtKB-KW"/>
</dbReference>
<comment type="function">
    <text evidence="12">RNA helicase.</text>
</comment>
<evidence type="ECO:0000313" key="19">
    <source>
        <dbReference type="Proteomes" id="UP000838878"/>
    </source>
</evidence>
<keyword evidence="2" id="KW-0540">Nuclease</keyword>
<dbReference type="FunFam" id="3.40.50.300:FF:000652">
    <property type="entry name" value="ATP-dependent RNA helicase DDX1"/>
    <property type="match status" value="1"/>
</dbReference>
<sequence>MESREQTGHRRKNLHSRTKGIVNIYEPATSWRAESSGENYNEDPGNRGNRLIPKDACIAQAKSTLGISKGPLHNEKDAKWWNNNTKATVSEKKRLFKKWQESGSEEDKVEYKQAKKIARRSVAIEKEHADLDLYRQLELASDTQIYRIAKHRHNSTKDFRITKYIKNSKGMLLTSDKDICKRWYEYYHTLLNEEFPRQAEIEEPITQGPKMTAFEEFGVLPELGKAIDEMDWTLPTDVQAEAIPLILGGGDVLMAAETGSGKTGAFCLPILQIVWETLKDIQEGKTSKVIQQSSTEWTMSFFDRTDALAVTPDGLRCQSRDPTGWHGCRATKGVHTKGAYYYESTVTDEGLCRVGWSSQAARLDLGTDRLGYGFGGTGKKSNSKQFDDYGSAYGRNDVIGCMLNLNSGEIRYTKNGEDLGVAFKLDQSRRADCYFPAVVLKNAEMSFNFGAAPFKYPPAAPYVAISQAPKEYVKQNVVSNVAATGAKVVNNAPQAIIIEPSRELAEQTCTQIALFKKHLNNPKVNELLVVGGINIKDQINQLNSGVDIVVGTPGRLEDLIQGGYLALTHCRFFVLDEADGLLKAGCGELIERLHRQIPKITSDGRRLQMVVCSATLHAFEVKKMAEKLMHFPTWVDLKGEDAVPETVHHVVVNVDPQKDRNWETLRKQITTDGVHSKDNIRSGNTTPETLSEAVKILKGEYCVRAIREHKMDRAIIFCRTKLDCDNMERYLKSFGNEFSCVCLHGDRKPAERKANLDKFKQSQVKFLICTDVAARGIDISGLPFMINVTLPDEKSNYVHRIGRVGRAERMGLAISLVATVPEKVWYHGEWCSSRGRNCWNTNLIDDRPKGCCMWYNEPQYLADIEDHLNITIQQVENDMKVPSNEFDGKVVYGQKRKQVGSGYQDHVSQMAPVVRSLQELESQAQLYYLKANHKIAVA</sequence>
<comment type="domain">
    <text evidence="12">The helicase domain is involved in the stimulation of RELA transcriptional activity.</text>
</comment>
<evidence type="ECO:0000256" key="1">
    <source>
        <dbReference type="ARBA" id="ARBA00008765"/>
    </source>
</evidence>
<keyword evidence="3 12" id="KW-0547">Nucleotide-binding</keyword>
<evidence type="ECO:0000256" key="6">
    <source>
        <dbReference type="ARBA" id="ARBA00022839"/>
    </source>
</evidence>
<dbReference type="Proteomes" id="UP000838878">
    <property type="component" value="Chromosome 1"/>
</dbReference>
<evidence type="ECO:0000313" key="18">
    <source>
        <dbReference type="EMBL" id="CAH0713767.1"/>
    </source>
</evidence>
<dbReference type="SMART" id="SM00490">
    <property type="entry name" value="HELICc"/>
    <property type="match status" value="1"/>
</dbReference>
<feature type="compositionally biased region" description="Basic residues" evidence="13">
    <location>
        <begin position="9"/>
        <end position="18"/>
    </location>
</feature>
<dbReference type="InterPro" id="IPR003877">
    <property type="entry name" value="SPRY_dom"/>
</dbReference>
<evidence type="ECO:0000256" key="7">
    <source>
        <dbReference type="ARBA" id="ARBA00022840"/>
    </source>
</evidence>
<comment type="catalytic activity">
    <reaction evidence="9 12">
        <text>ATP + H2O = ADP + phosphate + H(+)</text>
        <dbReference type="Rhea" id="RHEA:13065"/>
        <dbReference type="ChEBI" id="CHEBI:15377"/>
        <dbReference type="ChEBI" id="CHEBI:15378"/>
        <dbReference type="ChEBI" id="CHEBI:30616"/>
        <dbReference type="ChEBI" id="CHEBI:43474"/>
        <dbReference type="ChEBI" id="CHEBI:456216"/>
        <dbReference type="EC" id="3.6.4.13"/>
    </reaction>
</comment>
<evidence type="ECO:0000256" key="4">
    <source>
        <dbReference type="ARBA" id="ARBA00022801"/>
    </source>
</evidence>
<dbReference type="InterPro" id="IPR001870">
    <property type="entry name" value="B30.2/SPRY"/>
</dbReference>
<dbReference type="Gene3D" id="3.40.50.300">
    <property type="entry name" value="P-loop containing nucleotide triphosphate hydrolases"/>
    <property type="match status" value="3"/>
</dbReference>
<evidence type="ECO:0000256" key="9">
    <source>
        <dbReference type="ARBA" id="ARBA00047984"/>
    </source>
</evidence>
<keyword evidence="7 12" id="KW-0067">ATP-binding</keyword>
<feature type="domain" description="B30.2/SPRY" evidence="14">
    <location>
        <begin position="277"/>
        <end position="454"/>
    </location>
</feature>
<dbReference type="Gene3D" id="2.60.120.920">
    <property type="match status" value="1"/>
</dbReference>
<dbReference type="FunFam" id="3.40.50.300:FF:000716">
    <property type="entry name" value="ATP-dependent RNA helicase DDX1"/>
    <property type="match status" value="1"/>
</dbReference>
<evidence type="ECO:0000256" key="12">
    <source>
        <dbReference type="RuleBase" id="RU365068"/>
    </source>
</evidence>
<dbReference type="EMBL" id="OV170221">
    <property type="protein sequence ID" value="CAH0713767.1"/>
    <property type="molecule type" value="Genomic_DNA"/>
</dbReference>
<keyword evidence="4 12" id="KW-0378">Hydrolase</keyword>
<dbReference type="InterPro" id="IPR001650">
    <property type="entry name" value="Helicase_C-like"/>
</dbReference>
<dbReference type="PANTHER" id="PTHR24031">
    <property type="entry name" value="RNA HELICASE"/>
    <property type="match status" value="1"/>
</dbReference>
<dbReference type="SMART" id="SM00487">
    <property type="entry name" value="DEXDc"/>
    <property type="match status" value="1"/>
</dbReference>
<dbReference type="PROSITE" id="PS51192">
    <property type="entry name" value="HELICASE_ATP_BIND_1"/>
    <property type="match status" value="1"/>
</dbReference>
<dbReference type="FunFam" id="3.40.50.300:FF:000708">
    <property type="entry name" value="ATP-dependent RNA helicase DDX1"/>
    <property type="match status" value="1"/>
</dbReference>
<dbReference type="InterPro" id="IPR014014">
    <property type="entry name" value="RNA_helicase_DEAD_Q_motif"/>
</dbReference>
<keyword evidence="6" id="KW-0269">Exonuclease</keyword>
<protein>
    <recommendedName>
        <fullName evidence="12">ATP-dependent RNA helicase</fullName>
        <ecNumber evidence="12">3.6.4.13</ecNumber>
    </recommendedName>
</protein>
<evidence type="ECO:0000259" key="16">
    <source>
        <dbReference type="PROSITE" id="PS51194"/>
    </source>
</evidence>
<dbReference type="OrthoDB" id="1735at2759"/>
<dbReference type="InterPro" id="IPR011545">
    <property type="entry name" value="DEAD/DEAH_box_helicase_dom"/>
</dbReference>
<dbReference type="PROSITE" id="PS50188">
    <property type="entry name" value="B302_SPRY"/>
    <property type="match status" value="1"/>
</dbReference>
<evidence type="ECO:0000259" key="17">
    <source>
        <dbReference type="PROSITE" id="PS51195"/>
    </source>
</evidence>
<dbReference type="AlphaFoldDB" id="A0A8J9U4N0"/>
<evidence type="ECO:0000259" key="14">
    <source>
        <dbReference type="PROSITE" id="PS50188"/>
    </source>
</evidence>